<evidence type="ECO:0008006" key="3">
    <source>
        <dbReference type="Google" id="ProtNLM"/>
    </source>
</evidence>
<dbReference type="InterPro" id="IPR029058">
    <property type="entry name" value="AB_hydrolase_fold"/>
</dbReference>
<keyword evidence="2" id="KW-1185">Reference proteome</keyword>
<gene>
    <name evidence="1" type="ORF">MAIT1_05370</name>
</gene>
<dbReference type="Gene3D" id="3.40.50.1820">
    <property type="entry name" value="alpha/beta hydrolase"/>
    <property type="match status" value="1"/>
</dbReference>
<reference evidence="1 2" key="1">
    <citation type="journal article" date="2016" name="BMC Genomics">
        <title>Combined genomic and structural analyses of a cultured magnetotactic bacterium reveals its niche adaptation to a dynamic environment.</title>
        <authorList>
            <person name="Araujo A.C."/>
            <person name="Morillo V."/>
            <person name="Cypriano J."/>
            <person name="Teixeira L.C."/>
            <person name="Leao P."/>
            <person name="Lyra S."/>
            <person name="Almeida L.G."/>
            <person name="Bazylinski D.A."/>
            <person name="Vasconcellos A.T."/>
            <person name="Abreu F."/>
            <person name="Lins U."/>
        </authorList>
    </citation>
    <scope>NUCLEOTIDE SEQUENCE [LARGE SCALE GENOMIC DNA]</scope>
    <source>
        <strain evidence="1 2">IT-1</strain>
    </source>
</reference>
<dbReference type="AlphaFoldDB" id="A0A1Y2K4Y9"/>
<dbReference type="SUPFAM" id="SSF53474">
    <property type="entry name" value="alpha/beta-Hydrolases"/>
    <property type="match status" value="1"/>
</dbReference>
<protein>
    <recommendedName>
        <fullName evidence="3">Homoserine O-acetyltransferase</fullName>
    </recommendedName>
</protein>
<accession>A0A1Y2K4Y9</accession>
<sequence length="74" mass="8714">MSFDSDWRFDTSRSKELVRILNRYERDVTFQEFSSPHGHDAFLLPAEDYEQSLALFLRRRLIEARAAAPEAAHE</sequence>
<dbReference type="STRING" id="1434232.MAIT1_05370"/>
<comment type="caution">
    <text evidence="1">The sequence shown here is derived from an EMBL/GenBank/DDBJ whole genome shotgun (WGS) entry which is preliminary data.</text>
</comment>
<organism evidence="1 2">
    <name type="scientific">Magnetofaba australis IT-1</name>
    <dbReference type="NCBI Taxonomy" id="1434232"/>
    <lineage>
        <taxon>Bacteria</taxon>
        <taxon>Pseudomonadati</taxon>
        <taxon>Pseudomonadota</taxon>
        <taxon>Magnetococcia</taxon>
        <taxon>Magnetococcales</taxon>
        <taxon>Magnetococcaceae</taxon>
        <taxon>Magnetofaba</taxon>
    </lineage>
</organism>
<evidence type="ECO:0000313" key="1">
    <source>
        <dbReference type="EMBL" id="OSM02065.1"/>
    </source>
</evidence>
<name>A0A1Y2K4Y9_9PROT</name>
<dbReference type="EMBL" id="LVJN01000020">
    <property type="protein sequence ID" value="OSM02065.1"/>
    <property type="molecule type" value="Genomic_DNA"/>
</dbReference>
<evidence type="ECO:0000313" key="2">
    <source>
        <dbReference type="Proteomes" id="UP000194003"/>
    </source>
</evidence>
<dbReference type="Proteomes" id="UP000194003">
    <property type="component" value="Unassembled WGS sequence"/>
</dbReference>
<proteinExistence type="predicted"/>